<proteinExistence type="predicted"/>
<dbReference type="InterPro" id="IPR003010">
    <property type="entry name" value="C-N_Hydrolase"/>
</dbReference>
<gene>
    <name evidence="2" type="ORF">R7226_15650</name>
</gene>
<dbReference type="Proteomes" id="UP001284601">
    <property type="component" value="Unassembled WGS sequence"/>
</dbReference>
<dbReference type="EMBL" id="JAWSTH010000040">
    <property type="protein sequence ID" value="MDW5595782.1"/>
    <property type="molecule type" value="Genomic_DNA"/>
</dbReference>
<reference evidence="2 3" key="2">
    <citation type="submission" date="2023-10" db="EMBL/GenBank/DDBJ databases">
        <authorList>
            <person name="Han X.F."/>
        </authorList>
    </citation>
    <scope>NUCLEOTIDE SEQUENCE [LARGE SCALE GENOMIC DNA]</scope>
    <source>
        <strain evidence="2 3">KCTC 39840</strain>
    </source>
</reference>
<keyword evidence="2" id="KW-0378">Hydrolase</keyword>
<evidence type="ECO:0000259" key="1">
    <source>
        <dbReference type="Pfam" id="PF00795"/>
    </source>
</evidence>
<evidence type="ECO:0000313" key="2">
    <source>
        <dbReference type="EMBL" id="MDW5595782.1"/>
    </source>
</evidence>
<dbReference type="RefSeq" id="WP_318598120.1">
    <property type="nucleotide sequence ID" value="NZ_JAWSTH010000040.1"/>
</dbReference>
<dbReference type="SUPFAM" id="SSF56317">
    <property type="entry name" value="Carbon-nitrogen hydrolase"/>
    <property type="match status" value="1"/>
</dbReference>
<feature type="domain" description="CN hydrolase" evidence="1">
    <location>
        <begin position="236"/>
        <end position="435"/>
    </location>
</feature>
<dbReference type="Pfam" id="PF00795">
    <property type="entry name" value="CN_hydrolase"/>
    <property type="match status" value="1"/>
</dbReference>
<reference evidence="3" key="1">
    <citation type="submission" date="2023-07" db="EMBL/GenBank/DDBJ databases">
        <title>Conexibacter stalactiti sp. nov., isolated from stalactites in a lava cave and emended description of the genus Conexibacter.</title>
        <authorList>
            <person name="Lee S.D."/>
        </authorList>
    </citation>
    <scope>NUCLEOTIDE SEQUENCE [LARGE SCALE GENOMIC DNA]</scope>
    <source>
        <strain evidence="3">KCTC 39840</strain>
    </source>
</reference>
<accession>A0ABU4HR72</accession>
<keyword evidence="3" id="KW-1185">Reference proteome</keyword>
<comment type="caution">
    <text evidence="2">The sequence shown here is derived from an EMBL/GenBank/DDBJ whole genome shotgun (WGS) entry which is preliminary data.</text>
</comment>
<organism evidence="2 3">
    <name type="scientific">Conexibacter stalactiti</name>
    <dbReference type="NCBI Taxonomy" id="1940611"/>
    <lineage>
        <taxon>Bacteria</taxon>
        <taxon>Bacillati</taxon>
        <taxon>Actinomycetota</taxon>
        <taxon>Thermoleophilia</taxon>
        <taxon>Solirubrobacterales</taxon>
        <taxon>Conexibacteraceae</taxon>
        <taxon>Conexibacter</taxon>
    </lineage>
</organism>
<sequence length="481" mass="52225">MGTDKGTTAADDVRALLDGLDRAADDRVAIVAILWTWLEHHLLHLGSLLEKPLVIRAKALDEPDFVRFDEDERARLMAAPLRNAAELLARIEITLTRDQPIESATEAVGVDGSEVFVMWRRPRLATRAGNDADRPPEADEHPSLSALAPRLVVCPTVHRDIELHVIRPGSDGWVAVEALLEQGVVGADPTLSVHLDTLGDAGLSGWLEREDVEVGWFDAAAMDPEDERICHDSAVAAVEAASGPASLLVLPELCATPRTLDAVTAAIVAADEAPALTFVGLRHRPIAASEPSAIEPELLGDAVLATHVNEAVVIGPDGEPLWSHVKLSCAQGPQPRLLSDGTQPLAATEDIVLGRTLQVVPSPIGTIAVVICLDSFADHVRDRLARSGADVLIVPSLSPRVHRHRDSLQHLVQRLWAIAFVCNRDFAVPSDGTTTWDEEHNRSFWAIQRKRLRPPTRADDRPAFIFRLADHVRSQTSNAQV</sequence>
<dbReference type="InterPro" id="IPR036526">
    <property type="entry name" value="C-N_Hydrolase_sf"/>
</dbReference>
<dbReference type="GO" id="GO:0016787">
    <property type="term" value="F:hydrolase activity"/>
    <property type="evidence" value="ECO:0007669"/>
    <property type="project" value="UniProtKB-KW"/>
</dbReference>
<name>A0ABU4HR72_9ACTN</name>
<dbReference type="Gene3D" id="3.60.110.10">
    <property type="entry name" value="Carbon-nitrogen hydrolase"/>
    <property type="match status" value="1"/>
</dbReference>
<protein>
    <submittedName>
        <fullName evidence="2">Nitrilase-related carbon-nitrogen hydrolase</fullName>
    </submittedName>
</protein>
<evidence type="ECO:0000313" key="3">
    <source>
        <dbReference type="Proteomes" id="UP001284601"/>
    </source>
</evidence>